<dbReference type="STRING" id="1714016.BA724_09950"/>
<gene>
    <name evidence="2" type="ORF">BA724_09950</name>
</gene>
<dbReference type="InterPro" id="IPR006660">
    <property type="entry name" value="Arsenate_reductase-like"/>
</dbReference>
<dbReference type="PROSITE" id="PS51353">
    <property type="entry name" value="ARSC"/>
    <property type="match status" value="1"/>
</dbReference>
<dbReference type="SUPFAM" id="SSF52833">
    <property type="entry name" value="Thioredoxin-like"/>
    <property type="match status" value="1"/>
</dbReference>
<dbReference type="EMBL" id="MAMP01000022">
    <property type="protein sequence ID" value="OES44580.1"/>
    <property type="molecule type" value="Genomic_DNA"/>
</dbReference>
<evidence type="ECO:0000313" key="2">
    <source>
        <dbReference type="EMBL" id="OES44580.1"/>
    </source>
</evidence>
<dbReference type="RefSeq" id="WP_069939170.1">
    <property type="nucleotide sequence ID" value="NZ_MAMP01000022.1"/>
</dbReference>
<keyword evidence="3" id="KW-1185">Reference proteome</keyword>
<evidence type="ECO:0008006" key="4">
    <source>
        <dbReference type="Google" id="ProtNLM"/>
    </source>
</evidence>
<dbReference type="OrthoDB" id="2967702at2"/>
<organism evidence="2 3">
    <name type="scientific">Domibacillus iocasae</name>
    <dbReference type="NCBI Taxonomy" id="1714016"/>
    <lineage>
        <taxon>Bacteria</taxon>
        <taxon>Bacillati</taxon>
        <taxon>Bacillota</taxon>
        <taxon>Bacilli</taxon>
        <taxon>Bacillales</taxon>
        <taxon>Bacillaceae</taxon>
        <taxon>Domibacillus</taxon>
    </lineage>
</organism>
<comment type="similarity">
    <text evidence="1">Belongs to the ArsC family.</text>
</comment>
<dbReference type="Proteomes" id="UP000095658">
    <property type="component" value="Unassembled WGS sequence"/>
</dbReference>
<protein>
    <recommendedName>
        <fullName evidence="4">Transcriptional regulator Spx</fullName>
    </recommendedName>
</protein>
<evidence type="ECO:0000313" key="3">
    <source>
        <dbReference type="Proteomes" id="UP000095658"/>
    </source>
</evidence>
<evidence type="ECO:0000256" key="1">
    <source>
        <dbReference type="PROSITE-ProRule" id="PRU01282"/>
    </source>
</evidence>
<proteinExistence type="inferred from homology"/>
<name>A0A1E7DNB2_9BACI</name>
<dbReference type="AlphaFoldDB" id="A0A1E7DNB2"/>
<dbReference type="InterPro" id="IPR036249">
    <property type="entry name" value="Thioredoxin-like_sf"/>
</dbReference>
<sequence>MDKWVLYGKSGNPSSDIAKAWLKNNGIPVEENSVFQLTKEEIERLAAIVPGGVRKLVYPDTFSFSLINPQKKTEKVHIEAIQEGELSDEEVIELLATYPAMAMTPIITNYDTILIGYDLDTMVSTFRFVKVKDVTLS</sequence>
<accession>A0A1E7DNB2</accession>
<dbReference type="Gene3D" id="3.40.30.10">
    <property type="entry name" value="Glutaredoxin"/>
    <property type="match status" value="1"/>
</dbReference>
<reference evidence="2 3" key="1">
    <citation type="submission" date="2016-06" db="EMBL/GenBank/DDBJ databases">
        <title>Domibacillus iocasae genome sequencing.</title>
        <authorList>
            <person name="Verma A."/>
            <person name="Pal Y."/>
            <person name="Ojha A.K."/>
            <person name="Krishnamurthi S."/>
        </authorList>
    </citation>
    <scope>NUCLEOTIDE SEQUENCE [LARGE SCALE GENOMIC DNA]</scope>
    <source>
        <strain evidence="2 3">DSM 29979</strain>
    </source>
</reference>
<comment type="caution">
    <text evidence="2">The sequence shown here is derived from an EMBL/GenBank/DDBJ whole genome shotgun (WGS) entry which is preliminary data.</text>
</comment>